<evidence type="ECO:0000256" key="1">
    <source>
        <dbReference type="ARBA" id="ARBA00004651"/>
    </source>
</evidence>
<evidence type="ECO:0000256" key="6">
    <source>
        <dbReference type="ARBA" id="ARBA00022989"/>
    </source>
</evidence>
<evidence type="ECO:0000256" key="5">
    <source>
        <dbReference type="ARBA" id="ARBA00022692"/>
    </source>
</evidence>
<evidence type="ECO:0000256" key="4">
    <source>
        <dbReference type="ARBA" id="ARBA00022475"/>
    </source>
</evidence>
<evidence type="ECO:0000256" key="7">
    <source>
        <dbReference type="ARBA" id="ARBA00023136"/>
    </source>
</evidence>
<comment type="subcellular location">
    <subcellularLocation>
        <location evidence="1">Cell membrane</location>
        <topology evidence="1">Multi-pass membrane protein</topology>
    </subcellularLocation>
</comment>
<organism evidence="9 10">
    <name type="scientific">Corynebacterium nasicanis</name>
    <dbReference type="NCBI Taxonomy" id="1448267"/>
    <lineage>
        <taxon>Bacteria</taxon>
        <taxon>Bacillati</taxon>
        <taxon>Actinomycetota</taxon>
        <taxon>Actinomycetes</taxon>
        <taxon>Mycobacteriales</taxon>
        <taxon>Corynebacteriaceae</taxon>
        <taxon>Corynebacterium</taxon>
    </lineage>
</organism>
<feature type="transmembrane region" description="Helical" evidence="8">
    <location>
        <begin position="250"/>
        <end position="278"/>
    </location>
</feature>
<keyword evidence="5 8" id="KW-0812">Transmembrane</keyword>
<dbReference type="EMBL" id="JBHSQE010000002">
    <property type="protein sequence ID" value="MFC6146067.1"/>
    <property type="molecule type" value="Genomic_DNA"/>
</dbReference>
<name>A0ABW1QB50_9CORY</name>
<dbReference type="RefSeq" id="WP_377000292.1">
    <property type="nucleotide sequence ID" value="NZ_JBHSQE010000002.1"/>
</dbReference>
<dbReference type="PANTHER" id="PTHR30472:SF24">
    <property type="entry name" value="FERRIC ENTEROBACTIN TRANSPORT SYSTEM PERMEASE PROTEIN FEPG"/>
    <property type="match status" value="1"/>
</dbReference>
<keyword evidence="3" id="KW-0813">Transport</keyword>
<dbReference type="Gene3D" id="1.10.3470.10">
    <property type="entry name" value="ABC transporter involved in vitamin B12 uptake, BtuC"/>
    <property type="match status" value="1"/>
</dbReference>
<dbReference type="Pfam" id="PF01032">
    <property type="entry name" value="FecCD"/>
    <property type="match status" value="1"/>
</dbReference>
<protein>
    <submittedName>
        <fullName evidence="9">FecCD family ABC transporter permease</fullName>
    </submittedName>
</protein>
<feature type="transmembrane region" description="Helical" evidence="8">
    <location>
        <begin position="75"/>
        <end position="94"/>
    </location>
</feature>
<dbReference type="Proteomes" id="UP001596244">
    <property type="component" value="Unassembled WGS sequence"/>
</dbReference>
<comment type="caution">
    <text evidence="9">The sequence shown here is derived from an EMBL/GenBank/DDBJ whole genome shotgun (WGS) entry which is preliminary data.</text>
</comment>
<gene>
    <name evidence="9" type="ORF">ACFPUZ_04510</name>
</gene>
<evidence type="ECO:0000313" key="9">
    <source>
        <dbReference type="EMBL" id="MFC6146067.1"/>
    </source>
</evidence>
<accession>A0ABW1QB50</accession>
<dbReference type="PANTHER" id="PTHR30472">
    <property type="entry name" value="FERRIC ENTEROBACTIN TRANSPORT SYSTEM PERMEASE PROTEIN"/>
    <property type="match status" value="1"/>
</dbReference>
<keyword evidence="4" id="KW-1003">Cell membrane</keyword>
<feature type="transmembrane region" description="Helical" evidence="8">
    <location>
        <begin position="199"/>
        <end position="220"/>
    </location>
</feature>
<keyword evidence="6 8" id="KW-1133">Transmembrane helix</keyword>
<keyword evidence="10" id="KW-1185">Reference proteome</keyword>
<dbReference type="CDD" id="cd06550">
    <property type="entry name" value="TM_ABC_iron-siderophores_like"/>
    <property type="match status" value="1"/>
</dbReference>
<dbReference type="InterPro" id="IPR000522">
    <property type="entry name" value="ABC_transptr_permease_BtuC"/>
</dbReference>
<evidence type="ECO:0000256" key="3">
    <source>
        <dbReference type="ARBA" id="ARBA00022448"/>
    </source>
</evidence>
<feature type="transmembrane region" description="Helical" evidence="8">
    <location>
        <begin position="315"/>
        <end position="335"/>
    </location>
</feature>
<keyword evidence="7 8" id="KW-0472">Membrane</keyword>
<evidence type="ECO:0000256" key="8">
    <source>
        <dbReference type="SAM" id="Phobius"/>
    </source>
</evidence>
<dbReference type="InterPro" id="IPR037294">
    <property type="entry name" value="ABC_BtuC-like"/>
</dbReference>
<feature type="transmembrane region" description="Helical" evidence="8">
    <location>
        <begin position="106"/>
        <end position="126"/>
    </location>
</feature>
<dbReference type="SUPFAM" id="SSF81345">
    <property type="entry name" value="ABC transporter involved in vitamin B12 uptake, BtuC"/>
    <property type="match status" value="1"/>
</dbReference>
<reference evidence="10" key="1">
    <citation type="journal article" date="2019" name="Int. J. Syst. Evol. Microbiol.">
        <title>The Global Catalogue of Microorganisms (GCM) 10K type strain sequencing project: providing services to taxonomists for standard genome sequencing and annotation.</title>
        <authorList>
            <consortium name="The Broad Institute Genomics Platform"/>
            <consortium name="The Broad Institute Genome Sequencing Center for Infectious Disease"/>
            <person name="Wu L."/>
            <person name="Ma J."/>
        </authorList>
    </citation>
    <scope>NUCLEOTIDE SEQUENCE [LARGE SCALE GENOMIC DNA]</scope>
    <source>
        <strain evidence="10">CCUG 51943</strain>
    </source>
</reference>
<feature type="transmembrane region" description="Helical" evidence="8">
    <location>
        <begin position="157"/>
        <end position="179"/>
    </location>
</feature>
<sequence length="347" mass="35861">MTPQLTWRWGPLSLRLHGRTLLIGVILTGLTLGVLAATLLTPGAGITARQAGETLLGAGEGIARTVVLDWRLPRALAALVVGAALALSGALFQAVTRNPLGSPDIIGFNTGAYTGVILVVTSGYVGFFEVSLGAFLGGLLTAALVLAFTARHHISGLRLILVGIGVAYLLSSLNRWLILRGDMEQALSAATWGAGTLNGVQWIQILPAGAVLLLLSAVAVSMRRHVDLLRLGDDTAGGLGLTPQRAKAGLVLLGAVLTAVSTALAGPVSFVALAAPHIAARLSHSPRCPLLLTAVTGALLLLFSDLLAQRLFAPVQLPVGLVTVVVGGIYLLWLISRPTLLRQGPTT</sequence>
<proteinExistence type="inferred from homology"/>
<evidence type="ECO:0000313" key="10">
    <source>
        <dbReference type="Proteomes" id="UP001596244"/>
    </source>
</evidence>
<comment type="similarity">
    <text evidence="2">Belongs to the binding-protein-dependent transport system permease family. FecCD subfamily.</text>
</comment>
<feature type="transmembrane region" description="Helical" evidence="8">
    <location>
        <begin position="21"/>
        <end position="40"/>
    </location>
</feature>
<feature type="transmembrane region" description="Helical" evidence="8">
    <location>
        <begin position="132"/>
        <end position="150"/>
    </location>
</feature>
<evidence type="ECO:0000256" key="2">
    <source>
        <dbReference type="ARBA" id="ARBA00007935"/>
    </source>
</evidence>